<dbReference type="GO" id="GO:0009116">
    <property type="term" value="P:nucleoside metabolic process"/>
    <property type="evidence" value="ECO:0007669"/>
    <property type="project" value="InterPro"/>
</dbReference>
<dbReference type="RefSeq" id="WP_096527184.1">
    <property type="nucleotide sequence ID" value="NZ_AP014836.1"/>
</dbReference>
<evidence type="ECO:0000259" key="1">
    <source>
        <dbReference type="Pfam" id="PF01048"/>
    </source>
</evidence>
<dbReference type="OrthoDB" id="2374434at2"/>
<dbReference type="AlphaFoldDB" id="A0A1Q2SNJ2"/>
<dbReference type="GO" id="GO:0008782">
    <property type="term" value="F:adenosylhomocysteine nucleosidase activity"/>
    <property type="evidence" value="ECO:0007669"/>
    <property type="project" value="TreeGrafter"/>
</dbReference>
<dbReference type="NCBIfam" id="TIGR03468">
    <property type="entry name" value="HpnG"/>
    <property type="match status" value="1"/>
</dbReference>
<dbReference type="PANTHER" id="PTHR46832:SF1">
    <property type="entry name" value="5'-METHYLTHIOADENOSINE_S-ADENOSYLHOMOCYSTEINE NUCLEOSIDASE"/>
    <property type="match status" value="1"/>
</dbReference>
<dbReference type="GO" id="GO:0005829">
    <property type="term" value="C:cytosol"/>
    <property type="evidence" value="ECO:0007669"/>
    <property type="project" value="TreeGrafter"/>
</dbReference>
<dbReference type="GO" id="GO:0019284">
    <property type="term" value="P:L-methionine salvage from S-adenosylmethionine"/>
    <property type="evidence" value="ECO:0007669"/>
    <property type="project" value="TreeGrafter"/>
</dbReference>
<dbReference type="InterPro" id="IPR000845">
    <property type="entry name" value="Nucleoside_phosphorylase_d"/>
</dbReference>
<keyword evidence="3" id="KW-1185">Reference proteome</keyword>
<reference evidence="2 3" key="1">
    <citation type="journal article" date="2017" name="ISME J.">
        <title>An acid-tolerant ammonia-oxidizing ?-proteobacterium from soil.</title>
        <authorList>
            <person name="Hayatsu M."/>
            <person name="Tago K."/>
            <person name="Uchiyama I."/>
            <person name="Toyoda A."/>
            <person name="Wang Y."/>
            <person name="Shimomura Y."/>
            <person name="Okubo T."/>
            <person name="Kurisu F."/>
            <person name="Hirono Y."/>
            <person name="Nonaka K."/>
            <person name="Akiyama H."/>
            <person name="Itoh T."/>
            <person name="Takami H."/>
        </authorList>
    </citation>
    <scope>NUCLEOTIDE SEQUENCE [LARGE SCALE GENOMIC DNA]</scope>
    <source>
        <strain evidence="2 3">TAO100</strain>
    </source>
</reference>
<evidence type="ECO:0000313" key="2">
    <source>
        <dbReference type="EMBL" id="BAW80669.1"/>
    </source>
</evidence>
<protein>
    <submittedName>
        <fullName evidence="2">Hopanoid-associated phosphorylase</fullName>
    </submittedName>
</protein>
<dbReference type="SUPFAM" id="SSF53167">
    <property type="entry name" value="Purine and uridine phosphorylases"/>
    <property type="match status" value="1"/>
</dbReference>
<evidence type="ECO:0000313" key="3">
    <source>
        <dbReference type="Proteomes" id="UP000243679"/>
    </source>
</evidence>
<feature type="domain" description="Nucleoside phosphorylase" evidence="1">
    <location>
        <begin position="52"/>
        <end position="189"/>
    </location>
</feature>
<dbReference type="Proteomes" id="UP000243679">
    <property type="component" value="Chromosome"/>
</dbReference>
<sequence length="253" mass="27187">MPSVNRTQPQAIITLSSPIRAGIIAALPMEGRCLTKQYLPPQGDAQLPESLYLQLSGIGPDHAYRAAEMLLSAGAKALVSWGVAGGLAPQLAPGTLLLPKQVQKINGETYYPDSQWRQRIINYLNYKLPFSGDTLCHTETVIASVAEKERLYHQTQCVAVDMESAAVAKAATDAKVPFIIIRAIADPAGISLPITALKALNTEGQLQRLSLLISLLKNPKDIIALWQLAKHSRAACTSLRTVVTHVGPALLAP</sequence>
<dbReference type="Gene3D" id="3.40.50.1580">
    <property type="entry name" value="Nucleoside phosphorylase domain"/>
    <property type="match status" value="1"/>
</dbReference>
<dbReference type="InterPro" id="IPR017831">
    <property type="entry name" value="Hopanoid-assoc_phosphoryl_HpnG"/>
</dbReference>
<accession>A0A1Q2SNJ2</accession>
<dbReference type="GO" id="GO:0008930">
    <property type="term" value="F:methylthioadenosine nucleosidase activity"/>
    <property type="evidence" value="ECO:0007669"/>
    <property type="project" value="TreeGrafter"/>
</dbReference>
<dbReference type="EMBL" id="AP014836">
    <property type="protein sequence ID" value="BAW80669.1"/>
    <property type="molecule type" value="Genomic_DNA"/>
</dbReference>
<proteinExistence type="predicted"/>
<name>A0A1Q2SNJ2_9GAMM</name>
<dbReference type="CDD" id="cd17768">
    <property type="entry name" value="adenosylhopane_nucleosidase_HpnG-like"/>
    <property type="match status" value="1"/>
</dbReference>
<dbReference type="KEGG" id="ntt:TAO_1299"/>
<dbReference type="PANTHER" id="PTHR46832">
    <property type="entry name" value="5'-METHYLTHIOADENOSINE/S-ADENOSYLHOMOCYSTEINE NUCLEOSIDASE"/>
    <property type="match status" value="1"/>
</dbReference>
<gene>
    <name evidence="2" type="ORF">TAO_1299</name>
</gene>
<organism evidence="2 3">
    <name type="scientific">Candidatus Nitrosoglobus terrae</name>
    <dbReference type="NCBI Taxonomy" id="1630141"/>
    <lineage>
        <taxon>Bacteria</taxon>
        <taxon>Pseudomonadati</taxon>
        <taxon>Pseudomonadota</taxon>
        <taxon>Gammaproteobacteria</taxon>
        <taxon>Chromatiales</taxon>
        <taxon>Chromatiaceae</taxon>
        <taxon>Candidatus Nitrosoglobus</taxon>
    </lineage>
</organism>
<dbReference type="InterPro" id="IPR035994">
    <property type="entry name" value="Nucleoside_phosphorylase_sf"/>
</dbReference>
<dbReference type="Pfam" id="PF01048">
    <property type="entry name" value="PNP_UDP_1"/>
    <property type="match status" value="1"/>
</dbReference>